<dbReference type="GeneID" id="37272343"/>
<reference evidence="2 3" key="1">
    <citation type="journal article" date="2018" name="Mol. Biol. Evol.">
        <title>Broad Genomic Sampling Reveals a Smut Pathogenic Ancestry of the Fungal Clade Ustilaginomycotina.</title>
        <authorList>
            <person name="Kijpornyongpan T."/>
            <person name="Mondo S.J."/>
            <person name="Barry K."/>
            <person name="Sandor L."/>
            <person name="Lee J."/>
            <person name="Lipzen A."/>
            <person name="Pangilinan J."/>
            <person name="LaButti K."/>
            <person name="Hainaut M."/>
            <person name="Henrissat B."/>
            <person name="Grigoriev I.V."/>
            <person name="Spatafora J.W."/>
            <person name="Aime M.C."/>
        </authorList>
    </citation>
    <scope>NUCLEOTIDE SEQUENCE [LARGE SCALE GENOMIC DNA]</scope>
    <source>
        <strain evidence="2 3">MCA 4186</strain>
    </source>
</reference>
<gene>
    <name evidence="2" type="ORF">FA09DRAFT_347228</name>
</gene>
<dbReference type="RefSeq" id="XP_025595517.1">
    <property type="nucleotide sequence ID" value="XM_025744799.1"/>
</dbReference>
<proteinExistence type="predicted"/>
<feature type="region of interest" description="Disordered" evidence="1">
    <location>
        <begin position="238"/>
        <end position="277"/>
    </location>
</feature>
<dbReference type="Proteomes" id="UP000245946">
    <property type="component" value="Unassembled WGS sequence"/>
</dbReference>
<evidence type="ECO:0000313" key="3">
    <source>
        <dbReference type="Proteomes" id="UP000245946"/>
    </source>
</evidence>
<feature type="compositionally biased region" description="Basic and acidic residues" evidence="1">
    <location>
        <begin position="421"/>
        <end position="446"/>
    </location>
</feature>
<organism evidence="2 3">
    <name type="scientific">Tilletiopsis washingtonensis</name>
    <dbReference type="NCBI Taxonomy" id="58919"/>
    <lineage>
        <taxon>Eukaryota</taxon>
        <taxon>Fungi</taxon>
        <taxon>Dikarya</taxon>
        <taxon>Basidiomycota</taxon>
        <taxon>Ustilaginomycotina</taxon>
        <taxon>Exobasidiomycetes</taxon>
        <taxon>Entylomatales</taxon>
        <taxon>Entylomatales incertae sedis</taxon>
        <taxon>Tilletiopsis</taxon>
    </lineage>
</organism>
<keyword evidence="3" id="KW-1185">Reference proteome</keyword>
<sequence length="446" mass="47073">MAAPRARRIGGRPADPRRLRSGTCCARTSAVGCISPPVVRVHGIPIHSHLRMPAAGACRRFARAPPTDAAIAAHRPTAAMLLQICVRPNARRAACWVLLSRWHGDGTCITSTGTSAGSCCVGAQGPPRHAAPCPMGVRARARRGPPHHAASPPPCLLLLLASLLSLQRKMYPPLTPAGNRCPSADEAASTSSTRRCSAKRHPHGRRRRPSLPCSPASAAHRHAVRCFELAPLLQKISQSQRRRARASTSSSASHSDSDGCTSGKMHAARCAAGTPLPPRHMAMRPALRVHGSRANASLRGCEATPCRGAAAYLLLAAGAGAARAREGRTRSGTRLRLAPRPGVAASRLPSDGARSRPTRRRAPLPLPHHSSKPRQAAWGVAERGGTGACARRLGRRGGDVCASQPRAPRGEEADPWGRSLGRSDSREKSCPDASLARETDGPHISH</sequence>
<evidence type="ECO:0000256" key="1">
    <source>
        <dbReference type="SAM" id="MobiDB-lite"/>
    </source>
</evidence>
<dbReference type="EMBL" id="KZ819306">
    <property type="protein sequence ID" value="PWN95238.1"/>
    <property type="molecule type" value="Genomic_DNA"/>
</dbReference>
<dbReference type="AlphaFoldDB" id="A0A316Z2Q1"/>
<feature type="region of interest" description="Disordered" evidence="1">
    <location>
        <begin position="322"/>
        <end position="446"/>
    </location>
</feature>
<protein>
    <submittedName>
        <fullName evidence="2">Uncharacterized protein</fullName>
    </submittedName>
</protein>
<evidence type="ECO:0000313" key="2">
    <source>
        <dbReference type="EMBL" id="PWN95238.1"/>
    </source>
</evidence>
<accession>A0A316Z2Q1</accession>
<name>A0A316Z2Q1_9BASI</name>
<feature type="compositionally biased region" description="Basic residues" evidence="1">
    <location>
        <begin position="196"/>
        <end position="209"/>
    </location>
</feature>
<feature type="region of interest" description="Disordered" evidence="1">
    <location>
        <begin position="175"/>
        <end position="215"/>
    </location>
</feature>